<name>A0A812L1Z7_9DINO</name>
<keyword evidence="4" id="KW-1185">Reference proteome</keyword>
<dbReference type="AlphaFoldDB" id="A0A812L1Z7"/>
<protein>
    <submittedName>
        <fullName evidence="3">Uncharacterized protein</fullName>
    </submittedName>
</protein>
<accession>A0A812L1Z7</accession>
<dbReference type="EMBL" id="CAJNDS010000902">
    <property type="protein sequence ID" value="CAE7240084.1"/>
    <property type="molecule type" value="Genomic_DNA"/>
</dbReference>
<evidence type="ECO:0000313" key="4">
    <source>
        <dbReference type="Proteomes" id="UP000604046"/>
    </source>
</evidence>
<feature type="chain" id="PRO_5032331838" evidence="2">
    <location>
        <begin position="31"/>
        <end position="122"/>
    </location>
</feature>
<gene>
    <name evidence="3" type="ORF">SNAT2548_LOCUS10715</name>
</gene>
<feature type="signal peptide" evidence="2">
    <location>
        <begin position="1"/>
        <end position="30"/>
    </location>
</feature>
<dbReference type="OrthoDB" id="425723at2759"/>
<evidence type="ECO:0000256" key="2">
    <source>
        <dbReference type="SAM" id="SignalP"/>
    </source>
</evidence>
<organism evidence="3 4">
    <name type="scientific">Symbiodinium natans</name>
    <dbReference type="NCBI Taxonomy" id="878477"/>
    <lineage>
        <taxon>Eukaryota</taxon>
        <taxon>Sar</taxon>
        <taxon>Alveolata</taxon>
        <taxon>Dinophyceae</taxon>
        <taxon>Suessiales</taxon>
        <taxon>Symbiodiniaceae</taxon>
        <taxon>Symbiodinium</taxon>
    </lineage>
</organism>
<sequence>MPPAGCRWCANPFCLLLLVVIFWLTPEAASNDKLLEQVDESIAWLARLAAALLLAIPVLLRLVVAGLVWFAIKDGVWTTSRAIRDFQPDVVLGFSWGGGVALWLLSEGRWKAPNLFWVYSGA</sequence>
<keyword evidence="1" id="KW-0472">Membrane</keyword>
<keyword evidence="1" id="KW-1133">Transmembrane helix</keyword>
<keyword evidence="1" id="KW-0812">Transmembrane</keyword>
<reference evidence="3" key="1">
    <citation type="submission" date="2021-02" db="EMBL/GenBank/DDBJ databases">
        <authorList>
            <person name="Dougan E. K."/>
            <person name="Rhodes N."/>
            <person name="Thang M."/>
            <person name="Chan C."/>
        </authorList>
    </citation>
    <scope>NUCLEOTIDE SEQUENCE</scope>
</reference>
<feature type="transmembrane region" description="Helical" evidence="1">
    <location>
        <begin position="44"/>
        <end position="70"/>
    </location>
</feature>
<proteinExistence type="predicted"/>
<dbReference type="Proteomes" id="UP000604046">
    <property type="component" value="Unassembled WGS sequence"/>
</dbReference>
<comment type="caution">
    <text evidence="3">The sequence shown here is derived from an EMBL/GenBank/DDBJ whole genome shotgun (WGS) entry which is preliminary data.</text>
</comment>
<evidence type="ECO:0000313" key="3">
    <source>
        <dbReference type="EMBL" id="CAE7240084.1"/>
    </source>
</evidence>
<keyword evidence="2" id="KW-0732">Signal</keyword>
<evidence type="ECO:0000256" key="1">
    <source>
        <dbReference type="SAM" id="Phobius"/>
    </source>
</evidence>